<keyword evidence="2 3" id="KW-0808">Transferase</keyword>
<accession>A0A1X7AJA5</accession>
<dbReference type="PANTHER" id="PTHR43619">
    <property type="entry name" value="S-ADENOSYL-L-METHIONINE-DEPENDENT METHYLTRANSFERASE YKTD-RELATED"/>
    <property type="match status" value="1"/>
</dbReference>
<proteinExistence type="predicted"/>
<evidence type="ECO:0000256" key="2">
    <source>
        <dbReference type="ARBA" id="ARBA00022679"/>
    </source>
</evidence>
<dbReference type="OrthoDB" id="7063113at2"/>
<keyword evidence="4" id="KW-1185">Reference proteome</keyword>
<keyword evidence="1 3" id="KW-0489">Methyltransferase</keyword>
<evidence type="ECO:0000256" key="1">
    <source>
        <dbReference type="ARBA" id="ARBA00022603"/>
    </source>
</evidence>
<evidence type="ECO:0000313" key="3">
    <source>
        <dbReference type="EMBL" id="SMA40655.1"/>
    </source>
</evidence>
<dbReference type="Proteomes" id="UP000196573">
    <property type="component" value="Unassembled WGS sequence"/>
</dbReference>
<name>A0A1X7AJA5_9GAMM</name>
<evidence type="ECO:0000313" key="4">
    <source>
        <dbReference type="Proteomes" id="UP000196573"/>
    </source>
</evidence>
<dbReference type="EMBL" id="FWPT01000002">
    <property type="protein sequence ID" value="SMA40655.1"/>
    <property type="molecule type" value="Genomic_DNA"/>
</dbReference>
<dbReference type="Pfam" id="PF04072">
    <property type="entry name" value="LCM"/>
    <property type="match status" value="1"/>
</dbReference>
<organism evidence="3 4">
    <name type="scientific">Parendozoicomonas haliclonae</name>
    <dbReference type="NCBI Taxonomy" id="1960125"/>
    <lineage>
        <taxon>Bacteria</taxon>
        <taxon>Pseudomonadati</taxon>
        <taxon>Pseudomonadota</taxon>
        <taxon>Gammaproteobacteria</taxon>
        <taxon>Oceanospirillales</taxon>
        <taxon>Endozoicomonadaceae</taxon>
        <taxon>Parendozoicomonas</taxon>
    </lineage>
</organism>
<dbReference type="PANTHER" id="PTHR43619:SF2">
    <property type="entry name" value="S-ADENOSYL-L-METHIONINE-DEPENDENT METHYLTRANSFERASES SUPERFAMILY PROTEIN"/>
    <property type="match status" value="1"/>
</dbReference>
<reference evidence="3 4" key="1">
    <citation type="submission" date="2017-03" db="EMBL/GenBank/DDBJ databases">
        <authorList>
            <person name="Afonso C.L."/>
            <person name="Miller P.J."/>
            <person name="Scott M.A."/>
            <person name="Spackman E."/>
            <person name="Goraichik I."/>
            <person name="Dimitrov K.M."/>
            <person name="Suarez D.L."/>
            <person name="Swayne D.E."/>
        </authorList>
    </citation>
    <scope>NUCLEOTIDE SEQUENCE [LARGE SCALE GENOMIC DNA]</scope>
    <source>
        <strain evidence="3">SB41UT1</strain>
    </source>
</reference>
<gene>
    <name evidence="3" type="ORF">EHSB41UT_01219</name>
</gene>
<dbReference type="InterPro" id="IPR029063">
    <property type="entry name" value="SAM-dependent_MTases_sf"/>
</dbReference>
<dbReference type="SUPFAM" id="SSF53335">
    <property type="entry name" value="S-adenosyl-L-methionine-dependent methyltransferases"/>
    <property type="match status" value="1"/>
</dbReference>
<sequence>MSLLSNSSSESNNDTSTDTSRISISALYTGHVWYRNGLSLPALYSRLGQAGYWALRPVNSFIRLLTGADIETFLLERHKVIDHQTAQLIAQHPDLQIVEIACGLSPRGARLMSRYNNEGCSLSYIEADLPDMAARKQRMLQNLGLLSSEHQVRSCNILEESGEESIEQILSGLDHDRPVLIITEGLVNYFDLPMIEAVWGRMAKALKAFPAGFYITEVYPDLKEHPFYPWMQRARKMVAALTRGDYPLHYANEEVMKKGFEGCGFQQVQVIDPSELYDTLGLRRLEIDSAVRVVVNQA</sequence>
<dbReference type="GO" id="GO:0032259">
    <property type="term" value="P:methylation"/>
    <property type="evidence" value="ECO:0007669"/>
    <property type="project" value="UniProtKB-KW"/>
</dbReference>
<dbReference type="GO" id="GO:0008168">
    <property type="term" value="F:methyltransferase activity"/>
    <property type="evidence" value="ECO:0007669"/>
    <property type="project" value="UniProtKB-KW"/>
</dbReference>
<dbReference type="RefSeq" id="WP_087107892.1">
    <property type="nucleotide sequence ID" value="NZ_CBCSCN010000001.1"/>
</dbReference>
<dbReference type="AlphaFoldDB" id="A0A1X7AJA5"/>
<dbReference type="InterPro" id="IPR007213">
    <property type="entry name" value="Ppm1/Ppm2/Tcmp"/>
</dbReference>
<protein>
    <submittedName>
        <fullName evidence="3">Leucine carboxyl methyltransferase</fullName>
    </submittedName>
</protein>
<dbReference type="Gene3D" id="3.40.50.150">
    <property type="entry name" value="Vaccinia Virus protein VP39"/>
    <property type="match status" value="1"/>
</dbReference>